<dbReference type="PROSITE" id="PS51318">
    <property type="entry name" value="TAT"/>
    <property type="match status" value="1"/>
</dbReference>
<dbReference type="AlphaFoldDB" id="A0A561BT96"/>
<dbReference type="InterPro" id="IPR006311">
    <property type="entry name" value="TAT_signal"/>
</dbReference>
<dbReference type="EMBL" id="VIVK01000001">
    <property type="protein sequence ID" value="TWD82117.1"/>
    <property type="molecule type" value="Genomic_DNA"/>
</dbReference>
<evidence type="ECO:0000313" key="1">
    <source>
        <dbReference type="EMBL" id="TWD82117.1"/>
    </source>
</evidence>
<sequence length="458" mass="49460">MWISRRGFGALAGGILLGAVAGCGEKGPEAMARDRLEWLGGLDGVERAEVITSATDPQDDLILLRLTKGLADDAVNALTGKVKKDFESRRGDYLNSIEVELDGYRGRFYPSPVTKRDTDLERALWLRRDGRATAVTYGASGQVVTAPASAVAAVALGFEAAAPVSKDRRTHRVESADRQAVVEWAESPYADFRLDRKATQYFADLQARYPGVVGWLSFPERQAGIHFAATDLTLDALLEAPPKAELFERLEVGWGIVHAPATVFAAALTQEHRRLATELAKVAGVTGLEFRDDGGKPDLASVRVKDRAGYVGAVATLRRIRDAYVPIELVRRPSEYPGRRPTAVFRGSPYDQDAEYRIHAAIADLAGVTEVQIGPRAANLSIAQDISDADLTSALKAMATLPATVTINLSASQGGDKVGVIPLGRIARRQYVPQPTKPPTIDPALITRLSRTWAAASR</sequence>
<organism evidence="1 2">
    <name type="scientific">Kribbella amoyensis</name>
    <dbReference type="NCBI Taxonomy" id="996641"/>
    <lineage>
        <taxon>Bacteria</taxon>
        <taxon>Bacillati</taxon>
        <taxon>Actinomycetota</taxon>
        <taxon>Actinomycetes</taxon>
        <taxon>Propionibacteriales</taxon>
        <taxon>Kribbellaceae</taxon>
        <taxon>Kribbella</taxon>
    </lineage>
</organism>
<dbReference type="Proteomes" id="UP000318380">
    <property type="component" value="Unassembled WGS sequence"/>
</dbReference>
<keyword evidence="2" id="KW-1185">Reference proteome</keyword>
<accession>A0A561BT96</accession>
<dbReference type="PROSITE" id="PS51257">
    <property type="entry name" value="PROKAR_LIPOPROTEIN"/>
    <property type="match status" value="1"/>
</dbReference>
<evidence type="ECO:0000313" key="2">
    <source>
        <dbReference type="Proteomes" id="UP000318380"/>
    </source>
</evidence>
<protein>
    <submittedName>
        <fullName evidence="1">Uncharacterized protein</fullName>
    </submittedName>
</protein>
<reference evidence="1 2" key="1">
    <citation type="submission" date="2019-06" db="EMBL/GenBank/DDBJ databases">
        <title>Sequencing the genomes of 1000 actinobacteria strains.</title>
        <authorList>
            <person name="Klenk H.-P."/>
        </authorList>
    </citation>
    <scope>NUCLEOTIDE SEQUENCE [LARGE SCALE GENOMIC DNA]</scope>
    <source>
        <strain evidence="1 2">DSM 24683</strain>
    </source>
</reference>
<name>A0A561BT96_9ACTN</name>
<comment type="caution">
    <text evidence="1">The sequence shown here is derived from an EMBL/GenBank/DDBJ whole genome shotgun (WGS) entry which is preliminary data.</text>
</comment>
<proteinExistence type="predicted"/>
<gene>
    <name evidence="1" type="ORF">FB561_3245</name>
</gene>